<sequence>MQFLRITVIFFAFFGSAFSADIKQDLRPLPSNTSPFIADVENSIRNYSRVDTVVHFIDDMEGDVSGWYYNGSWTLSQQSYSSPSNSFNADDNGTNSVQDLISPVISIPNSDDIGSNQALYLSFDLWCDMPGWDEDTSSSLGDYYSVSIWDTSNAPPAHLTTTGAYSGNSWWFGLESTGGYMDGWLTFLDSPVFTVPSANAGLTFKTNYDIEDPASASSPYDGWDVANVRISSDGFATWSVLYGTPVYGVNSGYGWGYNGEGSGIPGWAGNSGGWIDATFDLSAYAGQDVQIRFAFGSDPAVFESGWWIDNVVVSGDGGTVMEDDGDVNVVLVPSGEPWVDMVYDYGAIERPGGTGWVTYYDGMNYNGNLSVHPYVGKDVRLKFRSILGDSLNPEATGLWIDDVRIIGIGTSSSSPMPQNLTAIPGNQVVDLSWYPPSVSAPGVYQYDNDLGDGSVFTNGIFTQSGTFVAAELFQNLGGNIDIDTVMIFGYSSNTATATSIYGYNGNFAAGLIDAAPAYTMAVELEVGFWNYFDVSDAGWSFDGDFAIGFDVGT</sequence>
<name>A0A382CF96_9ZZZZ</name>
<organism evidence="1">
    <name type="scientific">marine metagenome</name>
    <dbReference type="NCBI Taxonomy" id="408172"/>
    <lineage>
        <taxon>unclassified sequences</taxon>
        <taxon>metagenomes</taxon>
        <taxon>ecological metagenomes</taxon>
    </lineage>
</organism>
<evidence type="ECO:0000313" key="1">
    <source>
        <dbReference type="EMBL" id="SVB24472.1"/>
    </source>
</evidence>
<gene>
    <name evidence="1" type="ORF">METZ01_LOCUS177326</name>
</gene>
<accession>A0A382CF96</accession>
<dbReference type="EMBL" id="UINC01034123">
    <property type="protein sequence ID" value="SVB24472.1"/>
    <property type="molecule type" value="Genomic_DNA"/>
</dbReference>
<proteinExistence type="predicted"/>
<feature type="non-terminal residue" evidence="1">
    <location>
        <position position="553"/>
    </location>
</feature>
<dbReference type="Pfam" id="PF20773">
    <property type="entry name" value="InhA-like_MAM"/>
    <property type="match status" value="1"/>
</dbReference>
<reference evidence="1" key="1">
    <citation type="submission" date="2018-05" db="EMBL/GenBank/DDBJ databases">
        <authorList>
            <person name="Lanie J.A."/>
            <person name="Ng W.-L."/>
            <person name="Kazmierczak K.M."/>
            <person name="Andrzejewski T.M."/>
            <person name="Davidsen T.M."/>
            <person name="Wayne K.J."/>
            <person name="Tettelin H."/>
            <person name="Glass J.I."/>
            <person name="Rusch D."/>
            <person name="Podicherti R."/>
            <person name="Tsui H.-C.T."/>
            <person name="Winkler M.E."/>
        </authorList>
    </citation>
    <scope>NUCLEOTIDE SEQUENCE</scope>
</reference>
<protein>
    <submittedName>
        <fullName evidence="1">Uncharacterized protein</fullName>
    </submittedName>
</protein>
<dbReference type="AlphaFoldDB" id="A0A382CF96"/>